<accession>X1UWI9</accession>
<gene>
    <name evidence="1" type="ORF">S12H4_60300</name>
</gene>
<feature type="non-terminal residue" evidence="1">
    <location>
        <position position="1"/>
    </location>
</feature>
<name>X1UWI9_9ZZZZ</name>
<proteinExistence type="predicted"/>
<organism evidence="1">
    <name type="scientific">marine sediment metagenome</name>
    <dbReference type="NCBI Taxonomy" id="412755"/>
    <lineage>
        <taxon>unclassified sequences</taxon>
        <taxon>metagenomes</taxon>
        <taxon>ecological metagenomes</taxon>
    </lineage>
</organism>
<sequence>ANDDIVISAFSIMSGTVDRRFPDLDSDGLCDDTDFYSYAGNQTSDFSCADIAAMLDPAAPNAGIVLVEIYYDYHMILGLPWITAFVTESIYWFEYPIETRF</sequence>
<dbReference type="AlphaFoldDB" id="X1UWI9"/>
<protein>
    <submittedName>
        <fullName evidence="1">Uncharacterized protein</fullName>
    </submittedName>
</protein>
<evidence type="ECO:0000313" key="1">
    <source>
        <dbReference type="EMBL" id="GAJ21834.1"/>
    </source>
</evidence>
<reference evidence="1" key="1">
    <citation type="journal article" date="2014" name="Front. Microbiol.">
        <title>High frequency of phylogenetically diverse reductive dehalogenase-homologous genes in deep subseafloor sedimentary metagenomes.</title>
        <authorList>
            <person name="Kawai M."/>
            <person name="Futagami T."/>
            <person name="Toyoda A."/>
            <person name="Takaki Y."/>
            <person name="Nishi S."/>
            <person name="Hori S."/>
            <person name="Arai W."/>
            <person name="Tsubouchi T."/>
            <person name="Morono Y."/>
            <person name="Uchiyama I."/>
            <person name="Ito T."/>
            <person name="Fujiyama A."/>
            <person name="Inagaki F."/>
            <person name="Takami H."/>
        </authorList>
    </citation>
    <scope>NUCLEOTIDE SEQUENCE</scope>
    <source>
        <strain evidence="1">Expedition CK06-06</strain>
    </source>
</reference>
<comment type="caution">
    <text evidence="1">The sequence shown here is derived from an EMBL/GenBank/DDBJ whole genome shotgun (WGS) entry which is preliminary data.</text>
</comment>
<dbReference type="EMBL" id="BARW01039652">
    <property type="protein sequence ID" value="GAJ21834.1"/>
    <property type="molecule type" value="Genomic_DNA"/>
</dbReference>